<dbReference type="SUPFAM" id="SSF103473">
    <property type="entry name" value="MFS general substrate transporter"/>
    <property type="match status" value="1"/>
</dbReference>
<keyword evidence="11 16" id="KW-0472">Membrane</keyword>
<evidence type="ECO:0000256" key="7">
    <source>
        <dbReference type="ARBA" id="ARBA00022622"/>
    </source>
</evidence>
<proteinExistence type="inferred from homology"/>
<dbReference type="PANTHER" id="PTHR43791:SF36">
    <property type="entry name" value="TRANSPORTER, PUTATIVE (AFU_ORTHOLOGUE AFUA_6G08340)-RELATED"/>
    <property type="match status" value="1"/>
</dbReference>
<feature type="transmembrane region" description="Helical" evidence="16">
    <location>
        <begin position="679"/>
        <end position="699"/>
    </location>
</feature>
<comment type="caution">
    <text evidence="14">Lacks conserved residue(s) required for the propagation of feature annotation.</text>
</comment>
<dbReference type="PANTHER" id="PTHR43791">
    <property type="entry name" value="PERMEASE-RELATED"/>
    <property type="match status" value="1"/>
</dbReference>
<feature type="compositionally biased region" description="Basic and acidic residues" evidence="15">
    <location>
        <begin position="543"/>
        <end position="554"/>
    </location>
</feature>
<feature type="binding site" description="axial binding residue" evidence="14">
    <location>
        <position position="1081"/>
    </location>
    <ligand>
        <name>heme</name>
        <dbReference type="ChEBI" id="CHEBI:30413"/>
    </ligand>
    <ligandPart>
        <name>Fe</name>
        <dbReference type="ChEBI" id="CHEBI:18248"/>
    </ligandPart>
</feature>
<dbReference type="InterPro" id="IPR011701">
    <property type="entry name" value="MFS"/>
</dbReference>
<feature type="region of interest" description="Disordered" evidence="15">
    <location>
        <begin position="1"/>
        <end position="51"/>
    </location>
</feature>
<comment type="similarity">
    <text evidence="4">Belongs to the RBT5 family.</text>
</comment>
<evidence type="ECO:0000256" key="15">
    <source>
        <dbReference type="SAM" id="MobiDB-lite"/>
    </source>
</evidence>
<evidence type="ECO:0000256" key="14">
    <source>
        <dbReference type="PROSITE-ProRule" id="PRU01356"/>
    </source>
</evidence>
<evidence type="ECO:0000256" key="12">
    <source>
        <dbReference type="ARBA" id="ARBA00023157"/>
    </source>
</evidence>
<dbReference type="Proteomes" id="UP001287286">
    <property type="component" value="Unassembled WGS sequence"/>
</dbReference>
<dbReference type="InterPro" id="IPR008427">
    <property type="entry name" value="Extracellular_membr_CFEM_dom"/>
</dbReference>
<evidence type="ECO:0000256" key="9">
    <source>
        <dbReference type="ARBA" id="ARBA00022729"/>
    </source>
</evidence>
<keyword evidence="14" id="KW-0408">Iron</keyword>
<keyword evidence="12 14" id="KW-1015">Disulfide bond</keyword>
<feature type="compositionally biased region" description="Low complexity" evidence="15">
    <location>
        <begin position="1133"/>
        <end position="1159"/>
    </location>
</feature>
<feature type="transmembrane region" description="Helical" evidence="16">
    <location>
        <begin position="878"/>
        <end position="902"/>
    </location>
</feature>
<evidence type="ECO:0008006" key="21">
    <source>
        <dbReference type="Google" id="ProtNLM"/>
    </source>
</evidence>
<dbReference type="Pfam" id="PF05730">
    <property type="entry name" value="CFEM"/>
    <property type="match status" value="1"/>
</dbReference>
<evidence type="ECO:0000256" key="10">
    <source>
        <dbReference type="ARBA" id="ARBA00022989"/>
    </source>
</evidence>
<organism evidence="19 20">
    <name type="scientific">Purpureocillium lilacinum</name>
    <name type="common">Paecilomyces lilacinus</name>
    <dbReference type="NCBI Taxonomy" id="33203"/>
    <lineage>
        <taxon>Eukaryota</taxon>
        <taxon>Fungi</taxon>
        <taxon>Dikarya</taxon>
        <taxon>Ascomycota</taxon>
        <taxon>Pezizomycotina</taxon>
        <taxon>Sordariomycetes</taxon>
        <taxon>Hypocreomycetidae</taxon>
        <taxon>Hypocreales</taxon>
        <taxon>Ophiocordycipitaceae</taxon>
        <taxon>Purpureocillium</taxon>
    </lineage>
</organism>
<evidence type="ECO:0000313" key="20">
    <source>
        <dbReference type="Proteomes" id="UP001287286"/>
    </source>
</evidence>
<name>A0ABR0CDF3_PURLI</name>
<keyword evidence="14" id="KW-0349">Heme</keyword>
<protein>
    <recommendedName>
        <fullName evidence="21">MFS general substrate transporter</fullName>
    </recommendedName>
</protein>
<comment type="caution">
    <text evidence="19">The sequence shown here is derived from an EMBL/GenBank/DDBJ whole genome shotgun (WGS) entry which is preliminary data.</text>
</comment>
<feature type="transmembrane region" description="Helical" evidence="16">
    <location>
        <begin position="774"/>
        <end position="794"/>
    </location>
</feature>
<dbReference type="EMBL" id="JAWRVI010000004">
    <property type="protein sequence ID" value="KAK4094224.1"/>
    <property type="molecule type" value="Genomic_DNA"/>
</dbReference>
<keyword evidence="5" id="KW-0813">Transport</keyword>
<dbReference type="PROSITE" id="PS50850">
    <property type="entry name" value="MFS"/>
    <property type="match status" value="1"/>
</dbReference>
<feature type="compositionally biased region" description="Polar residues" evidence="15">
    <location>
        <begin position="26"/>
        <end position="39"/>
    </location>
</feature>
<feature type="transmembrane region" description="Helical" evidence="16">
    <location>
        <begin position="1003"/>
        <end position="1023"/>
    </location>
</feature>
<evidence type="ECO:0000256" key="4">
    <source>
        <dbReference type="ARBA" id="ARBA00010031"/>
    </source>
</evidence>
<evidence type="ECO:0000256" key="16">
    <source>
        <dbReference type="SAM" id="Phobius"/>
    </source>
</evidence>
<keyword evidence="7" id="KW-0336">GPI-anchor</keyword>
<dbReference type="PROSITE" id="PS52012">
    <property type="entry name" value="CFEM"/>
    <property type="match status" value="1"/>
</dbReference>
<feature type="transmembrane region" description="Helical" evidence="16">
    <location>
        <begin position="843"/>
        <end position="866"/>
    </location>
</feature>
<evidence type="ECO:0000259" key="17">
    <source>
        <dbReference type="PROSITE" id="PS50850"/>
    </source>
</evidence>
<dbReference type="Pfam" id="PF07690">
    <property type="entry name" value="MFS_1"/>
    <property type="match status" value="1"/>
</dbReference>
<feature type="domain" description="Major facilitator superfamily (MFS) profile" evidence="17">
    <location>
        <begin position="603"/>
        <end position="1027"/>
    </location>
</feature>
<keyword evidence="7" id="KW-0325">Glycoprotein</keyword>
<evidence type="ECO:0000256" key="6">
    <source>
        <dbReference type="ARBA" id="ARBA00022525"/>
    </source>
</evidence>
<comment type="subcellular location">
    <subcellularLocation>
        <location evidence="2">Membrane</location>
        <topology evidence="2">Lipid-anchor</topology>
        <topology evidence="2">GPI-anchor</topology>
    </subcellularLocation>
    <subcellularLocation>
        <location evidence="1">Membrane</location>
        <topology evidence="1">Multi-pass membrane protein</topology>
    </subcellularLocation>
    <subcellularLocation>
        <location evidence="3">Secreted</location>
    </subcellularLocation>
</comment>
<feature type="region of interest" description="Disordered" evidence="15">
    <location>
        <begin position="543"/>
        <end position="564"/>
    </location>
</feature>
<keyword evidence="14" id="KW-0479">Metal-binding</keyword>
<evidence type="ECO:0000256" key="11">
    <source>
        <dbReference type="ARBA" id="ARBA00023136"/>
    </source>
</evidence>
<feature type="transmembrane region" description="Helical" evidence="16">
    <location>
        <begin position="652"/>
        <end position="673"/>
    </location>
</feature>
<feature type="transmembrane region" description="Helical" evidence="16">
    <location>
        <begin position="908"/>
        <end position="925"/>
    </location>
</feature>
<keyword evidence="13" id="KW-0449">Lipoprotein</keyword>
<evidence type="ECO:0000313" key="19">
    <source>
        <dbReference type="EMBL" id="KAK4094224.1"/>
    </source>
</evidence>
<keyword evidence="8 16" id="KW-0812">Transmembrane</keyword>
<dbReference type="InterPro" id="IPR020846">
    <property type="entry name" value="MFS_dom"/>
</dbReference>
<gene>
    <name evidence="19" type="ORF">Purlil1_1715</name>
</gene>
<feature type="disulfide bond" evidence="14">
    <location>
        <begin position="1077"/>
        <end position="1084"/>
    </location>
</feature>
<evidence type="ECO:0000256" key="1">
    <source>
        <dbReference type="ARBA" id="ARBA00004141"/>
    </source>
</evidence>
<dbReference type="Gene3D" id="1.20.1250.20">
    <property type="entry name" value="MFS general substrate transporter like domains"/>
    <property type="match status" value="1"/>
</dbReference>
<evidence type="ECO:0000256" key="5">
    <source>
        <dbReference type="ARBA" id="ARBA00022448"/>
    </source>
</evidence>
<reference evidence="19 20" key="1">
    <citation type="journal article" date="2024" name="Microbiol. Resour. Announc.">
        <title>Genome annotations for the ascomycete fungi Trichoderma harzianum, Trichoderma aggressivum, and Purpureocillium lilacinum.</title>
        <authorList>
            <person name="Beijen E.P.W."/>
            <person name="Ohm R.A."/>
        </authorList>
    </citation>
    <scope>NUCLEOTIDE SEQUENCE [LARGE SCALE GENOMIC DNA]</scope>
    <source>
        <strain evidence="19 20">CBS 150709</strain>
    </source>
</reference>
<accession>A0ABR0CDF3</accession>
<evidence type="ECO:0000256" key="2">
    <source>
        <dbReference type="ARBA" id="ARBA00004589"/>
    </source>
</evidence>
<keyword evidence="20" id="KW-1185">Reference proteome</keyword>
<feature type="transmembrane region" description="Helical" evidence="16">
    <location>
        <begin position="937"/>
        <end position="958"/>
    </location>
</feature>
<keyword evidence="10 16" id="KW-1133">Transmembrane helix</keyword>
<keyword evidence="9" id="KW-0732">Signal</keyword>
<evidence type="ECO:0000256" key="8">
    <source>
        <dbReference type="ARBA" id="ARBA00022692"/>
    </source>
</evidence>
<evidence type="ECO:0000259" key="18">
    <source>
        <dbReference type="PROSITE" id="PS52012"/>
    </source>
</evidence>
<feature type="transmembrane region" description="Helical" evidence="16">
    <location>
        <begin position="743"/>
        <end position="762"/>
    </location>
</feature>
<feature type="region of interest" description="Disordered" evidence="15">
    <location>
        <begin position="1126"/>
        <end position="1159"/>
    </location>
</feature>
<feature type="domain" description="CFEM" evidence="18">
    <location>
        <begin position="1032"/>
        <end position="1151"/>
    </location>
</feature>
<dbReference type="SMART" id="SM00747">
    <property type="entry name" value="CFEM"/>
    <property type="match status" value="1"/>
</dbReference>
<keyword evidence="6" id="KW-0964">Secreted</keyword>
<dbReference type="InterPro" id="IPR036259">
    <property type="entry name" value="MFS_trans_sf"/>
</dbReference>
<evidence type="ECO:0000256" key="13">
    <source>
        <dbReference type="ARBA" id="ARBA00023288"/>
    </source>
</evidence>
<feature type="transmembrane region" description="Helical" evidence="16">
    <location>
        <begin position="711"/>
        <end position="731"/>
    </location>
</feature>
<sequence length="1185" mass="131666">MPEGSAQPGGRPGESLTPGTAEANPSPLSESMSDTSSDTKNTRTRSRTGSSNFATILPVYLTQGTPRMLNLSDPQTQMRRSAAIARRQPRKQAPGSPKNRDGPVHCRLLLPRERDAPNPIPKLAIPDLRLLSSTGLSSKDLEYLSFFPHTLLIRVLGKSWRWSSLHYLRGRVASGSPAAMRMILAISASELEMMRCAQQLKPRPTHALPRHDGVAYYRRALEEFRVILRELDYRSAKCLDEVLAIFFLMVVYEQQFGRHASGMEAHLRGLYAFLATMFATKQDLSLAGLPLLGQQLLLFTMYINLNLNVPIHQGSLPRLWREAGHKESCVSVMDQLFHNTRDALRNMWMPGYPTEELVDDISVSRPLQFYHECCLLKGKLLVAQHDQSNGAGDGTTWQRELDQIGKRFQDLLAVGRRFDVPMRKHELQAIQFAVAEYRSLAVYTHRLFCSRRCHRENTCCQDLLKETLTTLRLVIHDDKEMAHRERINLLDPNPALHNLVRLRYFGILRGSSCNRVSSKPYQTTQTCRAWKFQRANTMHVEKPSDLNAEHRQPDESDFPSDGKPGTGSHFKGDVALQLVDTLVAGDVSPEEQRQTLRRIDCVLMPVMFITYALQYMDKSCLTGAALFGILTDLDLIKLGYQGDKIVVDSSRYSYCSLIFYWGYLVGLLPGVYLSQKFPLGRYTSVIVFVWGCVTTCTVAVKSYEGLLAQRFFLGVAEAGLAPAFSLITVMWYRRREQPLRYAIWYSASGMGVLIGALLLYAIGQIKGPLEPWRYQFTIIGCVTAVWGILLFFILPDSPVTARFLPQRLKVVAIERLRYEQIGIENKTIKREQIREAFTDPKTYFYMVMVFALSLTNGASTGFGSIIVQSFGYPPLKTVLLLGGAGATLFVSLLLCGTGAVYIPHSRSIFGMVSCLPVIAGSVMVWKSDWSTKMTPLWGFYLTSIFATTVVMVLTLMAANTAGHTKKAVTSGLVWASYCASNGIAPLTVRTQEKDDHYPTAWKIILSMTSLSFVLLAVFRWYLLHLNKKKDQVKLVNHEEAARTAFMDMTDRANENFRDIPDCAWPCLDASIKKNTSCATDDFACICKKFDTIRGDSTNTGCILKSCGQDVALNKVLPATQKLCEQGGSGGGTVSSSPSSTAESGSASPSPTTAAQSSTTARATAGAAGLERVSGPMLLALGALIV</sequence>
<evidence type="ECO:0000256" key="3">
    <source>
        <dbReference type="ARBA" id="ARBA00004613"/>
    </source>
</evidence>
<feature type="region of interest" description="Disordered" evidence="15">
    <location>
        <begin position="66"/>
        <end position="104"/>
    </location>
</feature>